<dbReference type="InterPro" id="IPR000073">
    <property type="entry name" value="AB_hydrolase_1"/>
</dbReference>
<dbReference type="Pfam" id="PF00561">
    <property type="entry name" value="Abhydrolase_1"/>
    <property type="match status" value="1"/>
</dbReference>
<feature type="transmembrane region" description="Helical" evidence="2">
    <location>
        <begin position="125"/>
        <end position="145"/>
    </location>
</feature>
<reference evidence="5" key="1">
    <citation type="journal article" date="2019" name="Int. J. Syst. Evol. Microbiol.">
        <title>The Global Catalogue of Microorganisms (GCM) 10K type strain sequencing project: providing services to taxonomists for standard genome sequencing and annotation.</title>
        <authorList>
            <consortium name="The Broad Institute Genomics Platform"/>
            <consortium name="The Broad Institute Genome Sequencing Center for Infectious Disease"/>
            <person name="Wu L."/>
            <person name="Ma J."/>
        </authorList>
    </citation>
    <scope>NUCLEOTIDE SEQUENCE [LARGE SCALE GENOMIC DNA]</scope>
    <source>
        <strain evidence="5">CGMCC 4.7241</strain>
    </source>
</reference>
<dbReference type="Proteomes" id="UP001595699">
    <property type="component" value="Unassembled WGS sequence"/>
</dbReference>
<evidence type="ECO:0000313" key="4">
    <source>
        <dbReference type="EMBL" id="MFC3764105.1"/>
    </source>
</evidence>
<dbReference type="EMBL" id="JBHRZH010000023">
    <property type="protein sequence ID" value="MFC3764105.1"/>
    <property type="molecule type" value="Genomic_DNA"/>
</dbReference>
<comment type="caution">
    <text evidence="4">The sequence shown here is derived from an EMBL/GenBank/DDBJ whole genome shotgun (WGS) entry which is preliminary data.</text>
</comment>
<name>A0ABV7YFI2_9ACTN</name>
<feature type="region of interest" description="Disordered" evidence="1">
    <location>
        <begin position="437"/>
        <end position="458"/>
    </location>
</feature>
<keyword evidence="4" id="KW-0378">Hydrolase</keyword>
<dbReference type="RefSeq" id="WP_205114681.1">
    <property type="nucleotide sequence ID" value="NZ_JAFBCM010000001.1"/>
</dbReference>
<keyword evidence="2" id="KW-0472">Membrane</keyword>
<proteinExistence type="predicted"/>
<dbReference type="GO" id="GO:0016787">
    <property type="term" value="F:hydrolase activity"/>
    <property type="evidence" value="ECO:0007669"/>
    <property type="project" value="UniProtKB-KW"/>
</dbReference>
<keyword evidence="5" id="KW-1185">Reference proteome</keyword>
<evidence type="ECO:0000313" key="5">
    <source>
        <dbReference type="Proteomes" id="UP001595699"/>
    </source>
</evidence>
<sequence length="458" mass="48367">MRRLAIAAAVVIAWGAATGLLMPRGPLTTTQALASIAVSLLVGIAAGHLTRTKWAMPAAPAVFALATELARAGAGGPTVDAPHLSTFGVLAFLAGRGVHGLLALLPMAVGAAYGAGITRKLKGRIAITLPTAAVLLVAVGVAIPASTAKIEGGIAELTTIQSKDHHLGLMIRGAKPTNPVLLFVPGAPGAAERGAVRKHLQPLERDFVVATLDRRGGGTSYQAIEPTDTLTLENEVANTLAAANALRQKFKQDKVFLLAHSGGTVPAILAAQQHPELFHAYVGVGQAVDLTEADQGQYAEARLRGVGPPPYDHFYDYEPMLLAEAEKHAQPDQGGLMSSLAAKEYSLLDKAHVLAGLVDAYDLYYPRLRDLDLRTTVKALRVDVYFLDGANEVPSRSELMREWYANLQAPHKEHVIAAGTGHRSMFERPQELAKLLAKARTAAPRSSTEQPPPPTSGS</sequence>
<dbReference type="InterPro" id="IPR029058">
    <property type="entry name" value="AB_hydrolase_fold"/>
</dbReference>
<gene>
    <name evidence="4" type="ORF">ACFOUW_24945</name>
</gene>
<keyword evidence="2" id="KW-0812">Transmembrane</keyword>
<dbReference type="Gene3D" id="3.40.50.1820">
    <property type="entry name" value="alpha/beta hydrolase"/>
    <property type="match status" value="1"/>
</dbReference>
<evidence type="ECO:0000256" key="2">
    <source>
        <dbReference type="SAM" id="Phobius"/>
    </source>
</evidence>
<feature type="domain" description="AB hydrolase-1" evidence="3">
    <location>
        <begin position="179"/>
        <end position="294"/>
    </location>
</feature>
<protein>
    <submittedName>
        <fullName evidence="4">Alpha/beta fold hydrolase</fullName>
    </submittedName>
</protein>
<feature type="transmembrane region" description="Helical" evidence="2">
    <location>
        <begin position="29"/>
        <end position="47"/>
    </location>
</feature>
<accession>A0ABV7YFI2</accession>
<dbReference type="SUPFAM" id="SSF53474">
    <property type="entry name" value="alpha/beta-Hydrolases"/>
    <property type="match status" value="1"/>
</dbReference>
<evidence type="ECO:0000259" key="3">
    <source>
        <dbReference type="Pfam" id="PF00561"/>
    </source>
</evidence>
<organism evidence="4 5">
    <name type="scientific">Tenggerimyces flavus</name>
    <dbReference type="NCBI Taxonomy" id="1708749"/>
    <lineage>
        <taxon>Bacteria</taxon>
        <taxon>Bacillati</taxon>
        <taxon>Actinomycetota</taxon>
        <taxon>Actinomycetes</taxon>
        <taxon>Propionibacteriales</taxon>
        <taxon>Nocardioidaceae</taxon>
        <taxon>Tenggerimyces</taxon>
    </lineage>
</organism>
<evidence type="ECO:0000256" key="1">
    <source>
        <dbReference type="SAM" id="MobiDB-lite"/>
    </source>
</evidence>
<keyword evidence="2" id="KW-1133">Transmembrane helix</keyword>